<keyword evidence="1" id="KW-1133">Transmembrane helix</keyword>
<organism evidence="2 3">
    <name type="scientific">Hafnia alvei</name>
    <dbReference type="NCBI Taxonomy" id="569"/>
    <lineage>
        <taxon>Bacteria</taxon>
        <taxon>Pseudomonadati</taxon>
        <taxon>Pseudomonadota</taxon>
        <taxon>Gammaproteobacteria</taxon>
        <taxon>Enterobacterales</taxon>
        <taxon>Hafniaceae</taxon>
        <taxon>Hafnia</taxon>
    </lineage>
</organism>
<reference evidence="2 3" key="1">
    <citation type="submission" date="2019-02" db="EMBL/GenBank/DDBJ databases">
        <title>Comparative genomic analysis of the Hafnia genus genomes.</title>
        <authorList>
            <person name="Zhiqiu Y."/>
            <person name="Chao Y."/>
            <person name="Yuhui D."/>
            <person name="Di H."/>
            <person name="Bin L."/>
        </authorList>
    </citation>
    <scope>NUCLEOTIDE SEQUENCE [LARGE SCALE GENOMIC DNA]</scope>
    <source>
        <strain evidence="2 3">PCM_1210</strain>
    </source>
</reference>
<comment type="caution">
    <text evidence="2">The sequence shown here is derived from an EMBL/GenBank/DDBJ whole genome shotgun (WGS) entry which is preliminary data.</text>
</comment>
<gene>
    <name evidence="2" type="ORF">EYY96_21645</name>
</gene>
<proteinExistence type="predicted"/>
<evidence type="ECO:0000313" key="3">
    <source>
        <dbReference type="Proteomes" id="UP000291600"/>
    </source>
</evidence>
<dbReference type="AlphaFoldDB" id="A0ABD7PZR2"/>
<dbReference type="Proteomes" id="UP000291600">
    <property type="component" value="Unassembled WGS sequence"/>
</dbReference>
<evidence type="ECO:0000313" key="2">
    <source>
        <dbReference type="EMBL" id="TBL65234.1"/>
    </source>
</evidence>
<keyword evidence="1" id="KW-0472">Membrane</keyword>
<name>A0ABD7PZR2_HAFAL</name>
<dbReference type="RefSeq" id="WP_130971700.1">
    <property type="nucleotide sequence ID" value="NZ_SITJ01000079.1"/>
</dbReference>
<evidence type="ECO:0000256" key="1">
    <source>
        <dbReference type="SAM" id="Phobius"/>
    </source>
</evidence>
<accession>A0ABD7PZR2</accession>
<protein>
    <submittedName>
        <fullName evidence="2">Uncharacterized protein</fullName>
    </submittedName>
</protein>
<feature type="transmembrane region" description="Helical" evidence="1">
    <location>
        <begin position="146"/>
        <end position="166"/>
    </location>
</feature>
<feature type="transmembrane region" description="Helical" evidence="1">
    <location>
        <begin position="61"/>
        <end position="81"/>
    </location>
</feature>
<dbReference type="EMBL" id="SITJ01000079">
    <property type="protein sequence ID" value="TBL65234.1"/>
    <property type="molecule type" value="Genomic_DNA"/>
</dbReference>
<keyword evidence="1" id="KW-0812">Transmembrane</keyword>
<sequence length="309" mass="36076">MYHSPKWFRLTKNLESSLLADEQSQLLSSTQKIKDKDNLCNIMPLQYINNRICKFRSGLQMLRWIIFIPWFLGLLFSAANFTSEFNLNWDKCEYDIVDGINKIEHVEYLNKLKGFIGTDNKLSLKEYLYYRYNEYAYGEEYLVSDILMVIFHVILIPLCFYAAFLSKQKAPLTLIRDRQLFITWINGKAFVARYSQVGVVETHQAVSLILYGLNKDKRIIKTAFVLPTNPTFIMSSSQGRKGLLAFITKYMVWGLSAVASTEYERSMPYYLRKDKKPDDFDQQVDEILAVLDKLDSPRELNTLTHIKGK</sequence>